<dbReference type="AlphaFoldDB" id="A0AAV1PV50"/>
<protein>
    <submittedName>
        <fullName evidence="1">Uncharacterized protein</fullName>
    </submittedName>
</protein>
<proteinExistence type="predicted"/>
<gene>
    <name evidence="1" type="ORF">FSCOSCO3_A032421</name>
</gene>
<reference evidence="1 2" key="1">
    <citation type="submission" date="2024-01" db="EMBL/GenBank/DDBJ databases">
        <authorList>
            <person name="Alioto T."/>
            <person name="Alioto T."/>
            <person name="Gomez Garrido J."/>
        </authorList>
    </citation>
    <scope>NUCLEOTIDE SEQUENCE [LARGE SCALE GENOMIC DNA]</scope>
</reference>
<dbReference type="Proteomes" id="UP001314229">
    <property type="component" value="Unassembled WGS sequence"/>
</dbReference>
<keyword evidence="2" id="KW-1185">Reference proteome</keyword>
<name>A0AAV1PV50_SCOSC</name>
<evidence type="ECO:0000313" key="2">
    <source>
        <dbReference type="Proteomes" id="UP001314229"/>
    </source>
</evidence>
<accession>A0AAV1PV50</accession>
<dbReference type="EMBL" id="CAWUFR010000283">
    <property type="protein sequence ID" value="CAK6975070.1"/>
    <property type="molecule type" value="Genomic_DNA"/>
</dbReference>
<sequence>MNCEGVKKDEGKTEGLKVKVNLWTLNLACGECWVDEDEMEFISPDVSAERLSDMDTGRDKPQHLLAQANRSSLRRSVVIGNMVQL</sequence>
<evidence type="ECO:0000313" key="1">
    <source>
        <dbReference type="EMBL" id="CAK6975070.1"/>
    </source>
</evidence>
<organism evidence="1 2">
    <name type="scientific">Scomber scombrus</name>
    <name type="common">Atlantic mackerel</name>
    <name type="synonym">Scomber vernalis</name>
    <dbReference type="NCBI Taxonomy" id="13677"/>
    <lineage>
        <taxon>Eukaryota</taxon>
        <taxon>Metazoa</taxon>
        <taxon>Chordata</taxon>
        <taxon>Craniata</taxon>
        <taxon>Vertebrata</taxon>
        <taxon>Euteleostomi</taxon>
        <taxon>Actinopterygii</taxon>
        <taxon>Neopterygii</taxon>
        <taxon>Teleostei</taxon>
        <taxon>Neoteleostei</taxon>
        <taxon>Acanthomorphata</taxon>
        <taxon>Pelagiaria</taxon>
        <taxon>Scombriformes</taxon>
        <taxon>Scombridae</taxon>
        <taxon>Scomber</taxon>
    </lineage>
</organism>
<comment type="caution">
    <text evidence="1">The sequence shown here is derived from an EMBL/GenBank/DDBJ whole genome shotgun (WGS) entry which is preliminary data.</text>
</comment>